<accession>A0A0P0VBP6</accession>
<evidence type="ECO:0007829" key="5">
    <source>
        <dbReference type="ProteomicsDB" id="A0A0P0VBP6"/>
    </source>
</evidence>
<reference evidence="3" key="1">
    <citation type="journal article" date="2005" name="Nature">
        <title>The map-based sequence of the rice genome.</title>
        <authorList>
            <consortium name="International rice genome sequencing project (IRGSP)"/>
            <person name="Matsumoto T."/>
            <person name="Wu J."/>
            <person name="Kanamori H."/>
            <person name="Katayose Y."/>
            <person name="Fujisawa M."/>
            <person name="Namiki N."/>
            <person name="Mizuno H."/>
            <person name="Yamamoto K."/>
            <person name="Antonio B.A."/>
            <person name="Baba T."/>
            <person name="Sakata K."/>
            <person name="Nagamura Y."/>
            <person name="Aoki H."/>
            <person name="Arikawa K."/>
            <person name="Arita K."/>
            <person name="Bito T."/>
            <person name="Chiden Y."/>
            <person name="Fujitsuka N."/>
            <person name="Fukunaka R."/>
            <person name="Hamada M."/>
            <person name="Harada C."/>
            <person name="Hayashi A."/>
            <person name="Hijishita S."/>
            <person name="Honda M."/>
            <person name="Hosokawa S."/>
            <person name="Ichikawa Y."/>
            <person name="Idonuma A."/>
            <person name="Iijima M."/>
            <person name="Ikeda M."/>
            <person name="Ikeno M."/>
            <person name="Ito K."/>
            <person name="Ito S."/>
            <person name="Ito T."/>
            <person name="Ito Y."/>
            <person name="Ito Y."/>
            <person name="Iwabuchi A."/>
            <person name="Kamiya K."/>
            <person name="Karasawa W."/>
            <person name="Kurita K."/>
            <person name="Katagiri S."/>
            <person name="Kikuta A."/>
            <person name="Kobayashi H."/>
            <person name="Kobayashi N."/>
            <person name="Machita K."/>
            <person name="Maehara T."/>
            <person name="Masukawa M."/>
            <person name="Mizubayashi T."/>
            <person name="Mukai Y."/>
            <person name="Nagasaki H."/>
            <person name="Nagata Y."/>
            <person name="Naito S."/>
            <person name="Nakashima M."/>
            <person name="Nakama Y."/>
            <person name="Nakamichi Y."/>
            <person name="Nakamura M."/>
            <person name="Meguro A."/>
            <person name="Negishi M."/>
            <person name="Ohta I."/>
            <person name="Ohta T."/>
            <person name="Okamoto M."/>
            <person name="Ono N."/>
            <person name="Saji S."/>
            <person name="Sakaguchi M."/>
            <person name="Sakai K."/>
            <person name="Shibata M."/>
            <person name="Shimokawa T."/>
            <person name="Song J."/>
            <person name="Takazaki Y."/>
            <person name="Terasawa K."/>
            <person name="Tsugane M."/>
            <person name="Tsuji K."/>
            <person name="Ueda S."/>
            <person name="Waki K."/>
            <person name="Yamagata H."/>
            <person name="Yamamoto M."/>
            <person name="Yamamoto S."/>
            <person name="Yamane H."/>
            <person name="Yoshiki S."/>
            <person name="Yoshihara R."/>
            <person name="Yukawa K."/>
            <person name="Zhong H."/>
            <person name="Yano M."/>
            <person name="Yuan Q."/>
            <person name="Ouyang S."/>
            <person name="Liu J."/>
            <person name="Jones K.M."/>
            <person name="Gansberger K."/>
            <person name="Moffat K."/>
            <person name="Hill J."/>
            <person name="Bera J."/>
            <person name="Fadrosh D."/>
            <person name="Jin S."/>
            <person name="Johri S."/>
            <person name="Kim M."/>
            <person name="Overton L."/>
            <person name="Reardon M."/>
            <person name="Tsitrin T."/>
            <person name="Vuong H."/>
            <person name="Weaver B."/>
            <person name="Ciecko A."/>
            <person name="Tallon L."/>
            <person name="Jackson J."/>
            <person name="Pai G."/>
            <person name="Aken S.V."/>
            <person name="Utterback T."/>
            <person name="Reidmuller S."/>
            <person name="Feldblyum T."/>
            <person name="Hsiao J."/>
            <person name="Zismann V."/>
            <person name="Iobst S."/>
            <person name="de Vazeille A.R."/>
            <person name="Buell C.R."/>
            <person name="Ying K."/>
            <person name="Li Y."/>
            <person name="Lu T."/>
            <person name="Huang Y."/>
            <person name="Zhao Q."/>
            <person name="Feng Q."/>
            <person name="Zhang L."/>
            <person name="Zhu J."/>
            <person name="Weng Q."/>
            <person name="Mu J."/>
            <person name="Lu Y."/>
            <person name="Fan D."/>
            <person name="Liu Y."/>
            <person name="Guan J."/>
            <person name="Zhang Y."/>
            <person name="Yu S."/>
            <person name="Liu X."/>
            <person name="Zhang Y."/>
            <person name="Hong G."/>
            <person name="Han B."/>
            <person name="Choisne N."/>
            <person name="Demange N."/>
            <person name="Orjeda G."/>
            <person name="Samain S."/>
            <person name="Cattolico L."/>
            <person name="Pelletier E."/>
            <person name="Couloux A."/>
            <person name="Segurens B."/>
            <person name="Wincker P."/>
            <person name="D'Hont A."/>
            <person name="Scarpelli C."/>
            <person name="Weissenbach J."/>
            <person name="Salanoubat M."/>
            <person name="Quetier F."/>
            <person name="Yu Y."/>
            <person name="Kim H.R."/>
            <person name="Rambo T."/>
            <person name="Currie J."/>
            <person name="Collura K."/>
            <person name="Luo M."/>
            <person name="Yang T."/>
            <person name="Ammiraju J.S.S."/>
            <person name="Engler F."/>
            <person name="Soderlund C."/>
            <person name="Wing R.A."/>
            <person name="Palmer L.E."/>
            <person name="de la Bastide M."/>
            <person name="Spiegel L."/>
            <person name="Nascimento L."/>
            <person name="Zutavern T."/>
            <person name="O'Shaughnessy A."/>
            <person name="Dike S."/>
            <person name="Dedhia N."/>
            <person name="Preston R."/>
            <person name="Balija V."/>
            <person name="McCombie W.R."/>
            <person name="Chow T."/>
            <person name="Chen H."/>
            <person name="Chung M."/>
            <person name="Chen C."/>
            <person name="Shaw J."/>
            <person name="Wu H."/>
            <person name="Hsiao K."/>
            <person name="Chao Y."/>
            <person name="Chu M."/>
            <person name="Cheng C."/>
            <person name="Hour A."/>
            <person name="Lee P."/>
            <person name="Lin S."/>
            <person name="Lin Y."/>
            <person name="Liou J."/>
            <person name="Liu S."/>
            <person name="Hsing Y."/>
            <person name="Raghuvanshi S."/>
            <person name="Mohanty A."/>
            <person name="Bharti A.K."/>
            <person name="Gaur A."/>
            <person name="Gupta V."/>
            <person name="Kumar D."/>
            <person name="Ravi V."/>
            <person name="Vij S."/>
            <person name="Kapur A."/>
            <person name="Khurana P."/>
            <person name="Khurana P."/>
            <person name="Khurana J.P."/>
            <person name="Tyagi A.K."/>
            <person name="Gaikwad K."/>
            <person name="Singh A."/>
            <person name="Dalal V."/>
            <person name="Srivastava S."/>
            <person name="Dixit A."/>
            <person name="Pal A.K."/>
            <person name="Ghazi I.A."/>
            <person name="Yadav M."/>
            <person name="Pandit A."/>
            <person name="Bhargava A."/>
            <person name="Sureshbabu K."/>
            <person name="Batra K."/>
            <person name="Sharma T.R."/>
            <person name="Mohapatra T."/>
            <person name="Singh N.K."/>
            <person name="Messing J."/>
            <person name="Nelson A.B."/>
            <person name="Fuks G."/>
            <person name="Kavchok S."/>
            <person name="Keizer G."/>
            <person name="Linton E."/>
            <person name="Llaca V."/>
            <person name="Song R."/>
            <person name="Tanyolac B."/>
            <person name="Young S."/>
            <person name="Ho-Il K."/>
            <person name="Hahn J.H."/>
            <person name="Sangsakoo G."/>
            <person name="Vanavichit A."/>
            <person name="de Mattos Luiz.A.T."/>
            <person name="Zimmer P.D."/>
            <person name="Malone G."/>
            <person name="Dellagostin O."/>
            <person name="de Oliveira A.C."/>
            <person name="Bevan M."/>
            <person name="Bancroft I."/>
            <person name="Minx P."/>
            <person name="Cordum H."/>
            <person name="Wilson R."/>
            <person name="Cheng Z."/>
            <person name="Jin W."/>
            <person name="Jiang J."/>
            <person name="Leong S.A."/>
            <person name="Iwama H."/>
            <person name="Gojobori T."/>
            <person name="Itoh T."/>
            <person name="Niimura Y."/>
            <person name="Fujii Y."/>
            <person name="Habara T."/>
            <person name="Sakai H."/>
            <person name="Sato Y."/>
            <person name="Wilson G."/>
            <person name="Kumar K."/>
            <person name="McCouch S."/>
            <person name="Juretic N."/>
            <person name="Hoen D."/>
            <person name="Wright S."/>
            <person name="Bruskiewich R."/>
            <person name="Bureau T."/>
            <person name="Miyao A."/>
            <person name="Hirochika H."/>
            <person name="Nishikawa T."/>
            <person name="Kadowaki K."/>
            <person name="Sugiura M."/>
            <person name="Burr B."/>
            <person name="Sasaki T."/>
        </authorList>
    </citation>
    <scope>NUCLEOTIDE SEQUENCE [LARGE SCALE GENOMIC DNA]</scope>
    <source>
        <strain evidence="3">cv. Nipponbare</strain>
    </source>
</reference>
<gene>
    <name evidence="2" type="ordered locus">Os01g0901300</name>
    <name evidence="2" type="ORF">OSNPB_010901300</name>
</gene>
<dbReference type="STRING" id="39947.A0A0P0VBP6"/>
<feature type="domain" description="GDPGP1-like N-terminal" evidence="1">
    <location>
        <begin position="25"/>
        <end position="135"/>
    </location>
</feature>
<evidence type="ECO:0000259" key="1">
    <source>
        <dbReference type="Pfam" id="PF26217"/>
    </source>
</evidence>
<dbReference type="PANTHER" id="PTHR20884:SF21">
    <property type="entry name" value="GDP-L-GALACTOSE PHOSPHORYLASE 1"/>
    <property type="match status" value="1"/>
</dbReference>
<proteinExistence type="evidence at protein level"/>
<dbReference type="PlantReactome" id="R-OSA-1119410">
    <property type="pathway name" value="Ascorbate biosynthesis"/>
</dbReference>
<dbReference type="eggNOG" id="KOG2720">
    <property type="taxonomic scope" value="Eukaryota"/>
</dbReference>
<dbReference type="Pfam" id="PF26217">
    <property type="entry name" value="GDPGP1_N"/>
    <property type="match status" value="1"/>
</dbReference>
<keyword evidence="4 5" id="KW-1267">Proteomics identification</keyword>
<reference evidence="2 3" key="3">
    <citation type="journal article" date="2013" name="Rice">
        <title>Improvement of the Oryza sativa Nipponbare reference genome using next generation sequence and optical map data.</title>
        <authorList>
            <person name="Kawahara Y."/>
            <person name="de la Bastide M."/>
            <person name="Hamilton J.P."/>
            <person name="Kanamori H."/>
            <person name="McCombie W.R."/>
            <person name="Ouyang S."/>
            <person name="Schwartz D.C."/>
            <person name="Tanaka T."/>
            <person name="Wu J."/>
            <person name="Zhou S."/>
            <person name="Childs K.L."/>
            <person name="Davidson R.M."/>
            <person name="Lin H."/>
            <person name="Quesada-Ocampo L."/>
            <person name="Vaillancourt B."/>
            <person name="Sakai H."/>
            <person name="Lee S.S."/>
            <person name="Kim J."/>
            <person name="Numa H."/>
            <person name="Itoh T."/>
            <person name="Buell C.R."/>
            <person name="Matsumoto T."/>
        </authorList>
    </citation>
    <scope>NUCLEOTIDE SEQUENCE [LARGE SCALE GENOMIC DNA]</scope>
    <source>
        <strain evidence="3">cv. Nipponbare</strain>
    </source>
</reference>
<dbReference type="InterPro" id="IPR026506">
    <property type="entry name" value="GDPGP"/>
</dbReference>
<name>A0A0P0VBP6_ORYSJ</name>
<dbReference type="Proteomes" id="UP000059680">
    <property type="component" value="Chromosome 1"/>
</dbReference>
<dbReference type="InterPro" id="IPR058866">
    <property type="entry name" value="GDPGP1_N"/>
</dbReference>
<evidence type="ECO:0007829" key="4">
    <source>
        <dbReference type="PeptideAtlas" id="A0A0P0VBP6"/>
    </source>
</evidence>
<keyword evidence="3" id="KW-1185">Reference proteome</keyword>
<dbReference type="GO" id="GO:0005737">
    <property type="term" value="C:cytoplasm"/>
    <property type="evidence" value="ECO:0007669"/>
    <property type="project" value="UniProtKB-SubCell"/>
</dbReference>
<dbReference type="PANTHER" id="PTHR20884">
    <property type="entry name" value="GDP-D-GLUCOSE PHOSPHORYLASE 1"/>
    <property type="match status" value="1"/>
</dbReference>
<evidence type="ECO:0000313" key="3">
    <source>
        <dbReference type="Proteomes" id="UP000059680"/>
    </source>
</evidence>
<protein>
    <submittedName>
        <fullName evidence="2">Os01g0901300 protein</fullName>
    </submittedName>
</protein>
<reference evidence="2 3" key="2">
    <citation type="journal article" date="2013" name="Plant Cell Physiol.">
        <title>Rice Annotation Project Database (RAP-DB): an integrative and interactive database for rice genomics.</title>
        <authorList>
            <person name="Sakai H."/>
            <person name="Lee S.S."/>
            <person name="Tanaka T."/>
            <person name="Numa H."/>
            <person name="Kim J."/>
            <person name="Kawahara Y."/>
            <person name="Wakimoto H."/>
            <person name="Yang C.C."/>
            <person name="Iwamoto M."/>
            <person name="Abe T."/>
            <person name="Yamada Y."/>
            <person name="Muto A."/>
            <person name="Inokuchi H."/>
            <person name="Ikemura T."/>
            <person name="Matsumoto T."/>
            <person name="Sasaki T."/>
            <person name="Itoh T."/>
        </authorList>
    </citation>
    <scope>NUCLEOTIDE SEQUENCE [LARGE SCALE GENOMIC DNA]</scope>
    <source>
        <strain evidence="3">cv. Nipponbare</strain>
    </source>
</reference>
<organism evidence="2 3">
    <name type="scientific">Oryza sativa subsp. japonica</name>
    <name type="common">Rice</name>
    <dbReference type="NCBI Taxonomy" id="39947"/>
    <lineage>
        <taxon>Eukaryota</taxon>
        <taxon>Viridiplantae</taxon>
        <taxon>Streptophyta</taxon>
        <taxon>Embryophyta</taxon>
        <taxon>Tracheophyta</taxon>
        <taxon>Spermatophyta</taxon>
        <taxon>Magnoliopsida</taxon>
        <taxon>Liliopsida</taxon>
        <taxon>Poales</taxon>
        <taxon>Poaceae</taxon>
        <taxon>BOP clade</taxon>
        <taxon>Oryzoideae</taxon>
        <taxon>Oryzeae</taxon>
        <taxon>Oryzinae</taxon>
        <taxon>Oryza</taxon>
        <taxon>Oryza sativa</taxon>
    </lineage>
</organism>
<dbReference type="GO" id="GO:0000166">
    <property type="term" value="F:nucleotide binding"/>
    <property type="evidence" value="ECO:0007669"/>
    <property type="project" value="UniProtKB-KW"/>
</dbReference>
<evidence type="ECO:0000313" key="2">
    <source>
        <dbReference type="EMBL" id="BAS75751.1"/>
    </source>
</evidence>
<dbReference type="GO" id="GO:0016787">
    <property type="term" value="F:hydrolase activity"/>
    <property type="evidence" value="ECO:0007669"/>
    <property type="project" value="UniProtKB-KW"/>
</dbReference>
<dbReference type="AlphaFoldDB" id="A0A0P0VBP6"/>
<dbReference type="InParanoid" id="A0A0P0VBP6"/>
<dbReference type="GO" id="GO:0005085">
    <property type="term" value="F:guanyl-nucleotide exchange factor activity"/>
    <property type="evidence" value="ECO:0007669"/>
    <property type="project" value="UniProtKB-KW"/>
</dbReference>
<dbReference type="GO" id="GO:0080048">
    <property type="term" value="F:GDP-D-glucose phosphorylase activity"/>
    <property type="evidence" value="ECO:0007669"/>
    <property type="project" value="InterPro"/>
</dbReference>
<dbReference type="PaxDb" id="39947-A0A0P0VBP6"/>
<sequence length="147" mass="16760">MGNRSFDLSCSLRKEEENGTNLSPFVRKLFKEWDDRKARGLFHHDISSCETKVLPGEHNFVATLIEGRDQKKRPTQFGMNQVLQPFDSVKFNFTKVSPEEVIFTFKESQNDSVKYFDNVPHAVAASPTAILINVSECYTPLTVMPKS</sequence>
<dbReference type="EMBL" id="AP014957">
    <property type="protein sequence ID" value="BAS75751.1"/>
    <property type="molecule type" value="Genomic_DNA"/>
</dbReference>
<dbReference type="Gramene" id="Os01t0901300-01">
    <property type="protein sequence ID" value="Os01t0901300-01"/>
    <property type="gene ID" value="Os01g0901300"/>
</dbReference>